<dbReference type="OrthoDB" id="505641at2"/>
<feature type="domain" description="N,N-dimethylformamidase beta subunit-like C-terminal" evidence="1">
    <location>
        <begin position="292"/>
        <end position="729"/>
    </location>
</feature>
<dbReference type="Proteomes" id="UP000193083">
    <property type="component" value="Unassembled WGS sequence"/>
</dbReference>
<evidence type="ECO:0000313" key="2">
    <source>
        <dbReference type="EMBL" id="SMH26489.1"/>
    </source>
</evidence>
<dbReference type="AlphaFoldDB" id="A0A1X7MNR1"/>
<evidence type="ECO:0000259" key="1">
    <source>
        <dbReference type="Pfam" id="PF20254"/>
    </source>
</evidence>
<dbReference type="SUPFAM" id="SSF49899">
    <property type="entry name" value="Concanavalin A-like lectins/glucanases"/>
    <property type="match status" value="1"/>
</dbReference>
<reference evidence="2 3" key="1">
    <citation type="submission" date="2017-04" db="EMBL/GenBank/DDBJ databases">
        <authorList>
            <person name="Afonso C.L."/>
            <person name="Miller P.J."/>
            <person name="Scott M.A."/>
            <person name="Spackman E."/>
            <person name="Goraichik I."/>
            <person name="Dimitrov K.M."/>
            <person name="Suarez D.L."/>
            <person name="Swayne D.E."/>
        </authorList>
    </citation>
    <scope>NUCLEOTIDE SEQUENCE [LARGE SCALE GENOMIC DNA]</scope>
    <source>
        <strain evidence="2 3">B5P</strain>
    </source>
</reference>
<name>A0A1X7MNR1_9HYPH</name>
<dbReference type="Pfam" id="PF13385">
    <property type="entry name" value="Laminin_G_3"/>
    <property type="match status" value="1"/>
</dbReference>
<organism evidence="2 3">
    <name type="scientific">Mesorhizobium australicum</name>
    <dbReference type="NCBI Taxonomy" id="536018"/>
    <lineage>
        <taxon>Bacteria</taxon>
        <taxon>Pseudomonadati</taxon>
        <taxon>Pseudomonadota</taxon>
        <taxon>Alphaproteobacteria</taxon>
        <taxon>Hyphomicrobiales</taxon>
        <taxon>Phyllobacteriaceae</taxon>
        <taxon>Mesorhizobium</taxon>
    </lineage>
</organism>
<proteinExistence type="predicted"/>
<accession>A0A1X7MNR1</accession>
<dbReference type="InterPro" id="IPR046540">
    <property type="entry name" value="DMFA2_C"/>
</dbReference>
<protein>
    <submittedName>
        <fullName evidence="2">N,N-dimethylformamidase</fullName>
    </submittedName>
</protein>
<gene>
    <name evidence="2" type="ORF">SAMN02982922_0275</name>
</gene>
<keyword evidence="3" id="KW-1185">Reference proteome</keyword>
<sequence>MKKILGYSDKLSVRPGETLSFMVSCSEAERFEASIVRLIHGDVNPAGPGYKEERLATESDGAYPGRKQEILSGSYVVVPHSPLFDQLASFTVQVMAWPTTPGTRRQSLISLWDVATKSGFVLGIDEAGALSLRIGDGSGKVEQVSSGKPMLSREWYLAAASFDAASGTVCLYQQPMAEYGLTDDRAEVSTTTAVKPGRVRGPLMMAGCRGGELKGRIRAADKYNGKLDSPILSNVPLSRLQIEQALAGTLPDRLASAILARWDFAREITTETVVDLSGNRLNGETVNLPARGMKGYNWSGREMSWRHAPEEYGAIHFHDDDLYDSGWDVDFELTVPDSFRSGIYAAHVRTEGGEDYIPFVVRPKHGTRKAKIAFLVPTASYMAYANDHMALDFSVTQLAIGRVIVVSDKDSLLQEHPEYGLSCYDVHSDGSGVCYSSRLRPIVDMRPKVEGALGGTGSSLWQFNADLHITDWLETKGFDFDCITDEDLHYEGLSALSGYNTILTGSHPEYWSKQMWNTLDGYKKLGGRLMYMGGNGWYWRIAYHQTKPGVIEVRRAEDGIRSWEAVPGEYYHSFTGEFGGLWRRQGLPPQMVAGTGFTAQGFDISSYFRRTKESFDPRASFIFEGIGDEELIGDFGLIGGGAAGLELDRADRLLGTPPNALIVAASENHTGVYYVVCDEMLTNRPGLSGPDNPLVRADMVFYETPAGGAVFSTSSIAWSGSLSHNGYDNNVSRITENVLRRFVDDTPF</sequence>
<dbReference type="RefSeq" id="WP_085462549.1">
    <property type="nucleotide sequence ID" value="NZ_FXBL01000003.1"/>
</dbReference>
<dbReference type="InterPro" id="IPR013320">
    <property type="entry name" value="ConA-like_dom_sf"/>
</dbReference>
<dbReference type="Pfam" id="PF20254">
    <property type="entry name" value="DMFA2_C"/>
    <property type="match status" value="1"/>
</dbReference>
<dbReference type="Gene3D" id="2.60.120.200">
    <property type="match status" value="1"/>
</dbReference>
<evidence type="ECO:0000313" key="3">
    <source>
        <dbReference type="Proteomes" id="UP000193083"/>
    </source>
</evidence>
<dbReference type="EMBL" id="FXBL01000003">
    <property type="protein sequence ID" value="SMH26489.1"/>
    <property type="molecule type" value="Genomic_DNA"/>
</dbReference>